<feature type="chain" id="PRO_5009583698" description="DUF4168 domain-containing protein" evidence="1">
    <location>
        <begin position="24"/>
        <end position="165"/>
    </location>
</feature>
<proteinExistence type="predicted"/>
<comment type="caution">
    <text evidence="2">The sequence shown here is derived from an EMBL/GenBank/DDBJ whole genome shotgun (WGS) entry which is preliminary data.</text>
</comment>
<evidence type="ECO:0000313" key="3">
    <source>
        <dbReference type="Proteomes" id="UP000177943"/>
    </source>
</evidence>
<sequence length="165" mass="17699">MKRKFLLPALFGLIACLFTTAFAADPPAPAPATPQNLRVLKSNDAIPLAAAAVTSDQQKPDQKATPASASVKDVPWFQAQLGRIAKIDAADKGSSPSDLKARRARLIGQYNQAAAGQPELLKREKLPLKINDSMKFAEYIKYAPKPPATFKDKALRQASAASVSK</sequence>
<dbReference type="AlphaFoldDB" id="A0A1G2MRU9"/>
<protein>
    <recommendedName>
        <fullName evidence="4">DUF4168 domain-containing protein</fullName>
    </recommendedName>
</protein>
<gene>
    <name evidence="2" type="ORF">A3D56_02235</name>
</gene>
<feature type="signal peptide" evidence="1">
    <location>
        <begin position="1"/>
        <end position="23"/>
    </location>
</feature>
<evidence type="ECO:0000313" key="2">
    <source>
        <dbReference type="EMBL" id="OHA26630.1"/>
    </source>
</evidence>
<accession>A0A1G2MRU9</accession>
<keyword evidence="1" id="KW-0732">Signal</keyword>
<organism evidence="2 3">
    <name type="scientific">Candidatus Taylorbacteria bacterium RIFCSPHIGHO2_02_FULL_45_35</name>
    <dbReference type="NCBI Taxonomy" id="1802311"/>
    <lineage>
        <taxon>Bacteria</taxon>
        <taxon>Candidatus Tayloriibacteriota</taxon>
    </lineage>
</organism>
<dbReference type="EMBL" id="MHRP01000029">
    <property type="protein sequence ID" value="OHA26630.1"/>
    <property type="molecule type" value="Genomic_DNA"/>
</dbReference>
<evidence type="ECO:0008006" key="4">
    <source>
        <dbReference type="Google" id="ProtNLM"/>
    </source>
</evidence>
<dbReference type="Proteomes" id="UP000177943">
    <property type="component" value="Unassembled WGS sequence"/>
</dbReference>
<reference evidence="2 3" key="1">
    <citation type="journal article" date="2016" name="Nat. Commun.">
        <title>Thousands of microbial genomes shed light on interconnected biogeochemical processes in an aquifer system.</title>
        <authorList>
            <person name="Anantharaman K."/>
            <person name="Brown C.T."/>
            <person name="Hug L.A."/>
            <person name="Sharon I."/>
            <person name="Castelle C.J."/>
            <person name="Probst A.J."/>
            <person name="Thomas B.C."/>
            <person name="Singh A."/>
            <person name="Wilkins M.J."/>
            <person name="Karaoz U."/>
            <person name="Brodie E.L."/>
            <person name="Williams K.H."/>
            <person name="Hubbard S.S."/>
            <person name="Banfield J.F."/>
        </authorList>
    </citation>
    <scope>NUCLEOTIDE SEQUENCE [LARGE SCALE GENOMIC DNA]</scope>
</reference>
<dbReference type="PROSITE" id="PS51257">
    <property type="entry name" value="PROKAR_LIPOPROTEIN"/>
    <property type="match status" value="1"/>
</dbReference>
<evidence type="ECO:0000256" key="1">
    <source>
        <dbReference type="SAM" id="SignalP"/>
    </source>
</evidence>
<name>A0A1G2MRU9_9BACT</name>